<dbReference type="RefSeq" id="WP_326296097.1">
    <property type="nucleotide sequence ID" value="NZ_JAYLLH010000004.1"/>
</dbReference>
<dbReference type="PANTHER" id="PTHR15032">
    <property type="entry name" value="N-ACYL-PHOSPHATIDYLETHANOLAMINE-HYDROLYZING PHOSPHOLIPASE D"/>
    <property type="match status" value="1"/>
</dbReference>
<reference evidence="3 4" key="1">
    <citation type="submission" date="2024-01" db="EMBL/GenBank/DDBJ databases">
        <title>Mesobacterium rodlantinim sp. nov., isolated from shallow sea hydrothermal systems off Kueishantao Island.</title>
        <authorList>
            <person name="Su Z."/>
            <person name="Tang K."/>
        </authorList>
    </citation>
    <scope>NUCLEOTIDE SEQUENCE [LARGE SCALE GENOMIC DNA]</scope>
    <source>
        <strain evidence="3 4">TK19101</strain>
    </source>
</reference>
<gene>
    <name evidence="3" type="ORF">VK792_04175</name>
</gene>
<accession>A0ABU6HDV2</accession>
<keyword evidence="1" id="KW-0732">Signal</keyword>
<dbReference type="EMBL" id="JAYLLH010000004">
    <property type="protein sequence ID" value="MEC3860471.1"/>
    <property type="molecule type" value="Genomic_DNA"/>
</dbReference>
<organism evidence="3 4">
    <name type="scientific">Mesobacterium hydrothermale</name>
    <dbReference type="NCBI Taxonomy" id="3111907"/>
    <lineage>
        <taxon>Bacteria</taxon>
        <taxon>Pseudomonadati</taxon>
        <taxon>Pseudomonadota</taxon>
        <taxon>Alphaproteobacteria</taxon>
        <taxon>Rhodobacterales</taxon>
        <taxon>Roseobacteraceae</taxon>
        <taxon>Mesobacterium</taxon>
    </lineage>
</organism>
<dbReference type="Gene3D" id="3.60.15.10">
    <property type="entry name" value="Ribonuclease Z/Hydroxyacylglutathione hydrolase-like"/>
    <property type="match status" value="1"/>
</dbReference>
<evidence type="ECO:0000313" key="4">
    <source>
        <dbReference type="Proteomes" id="UP001348149"/>
    </source>
</evidence>
<evidence type="ECO:0000313" key="3">
    <source>
        <dbReference type="EMBL" id="MEC3860471.1"/>
    </source>
</evidence>
<dbReference type="PANTHER" id="PTHR15032:SF4">
    <property type="entry name" value="N-ACYL-PHOSPHATIDYLETHANOLAMINE-HYDROLYZING PHOSPHOLIPASE D"/>
    <property type="match status" value="1"/>
</dbReference>
<dbReference type="InterPro" id="IPR001279">
    <property type="entry name" value="Metallo-B-lactamas"/>
</dbReference>
<sequence>MTRRSFLRSAATLIGLSTAAGTATVVRRGSNRYYDGPVSDHFDGLRFFNPDGRPPKGLSDVLRWRMGDAPAKWPESLPVTPARPRARVADLTVTMVGHATLLVQIEGLNILTDPFWSDRASPVRFAGPKRVTAPGIAFADLPPVDLVLLSHCHYDHMDLATLRRLKAQHDPMVITPLGNDTIIAGTGLRTQTQDWGQSTRFGPLGVHCVPCHHWGARGVNDRSMALWAAFVLTGRRGSVLFVGDTGFDQGRPYRDLADRFGRLRAALLPIGAYDPQWFMADQHQNPDEAVTGFRLSGAAYGIGHHWGTIQLTNEGRNAPRARLLAALEQQSVSSDRFRALEAGEVWEIPQI</sequence>
<comment type="caution">
    <text evidence="3">The sequence shown here is derived from an EMBL/GenBank/DDBJ whole genome shotgun (WGS) entry which is preliminary data.</text>
</comment>
<name>A0ABU6HDV2_9RHOB</name>
<evidence type="ECO:0000256" key="1">
    <source>
        <dbReference type="SAM" id="SignalP"/>
    </source>
</evidence>
<dbReference type="InterPro" id="IPR036866">
    <property type="entry name" value="RibonucZ/Hydroxyglut_hydro"/>
</dbReference>
<dbReference type="Pfam" id="PF12706">
    <property type="entry name" value="Lactamase_B_2"/>
    <property type="match status" value="1"/>
</dbReference>
<keyword evidence="4" id="KW-1185">Reference proteome</keyword>
<feature type="signal peptide" evidence="1">
    <location>
        <begin position="1"/>
        <end position="19"/>
    </location>
</feature>
<dbReference type="SUPFAM" id="SSF56281">
    <property type="entry name" value="Metallo-hydrolase/oxidoreductase"/>
    <property type="match status" value="1"/>
</dbReference>
<feature type="domain" description="Metallo-beta-lactamase" evidence="2">
    <location>
        <begin position="109"/>
        <end position="306"/>
    </location>
</feature>
<feature type="chain" id="PRO_5047416552" evidence="1">
    <location>
        <begin position="20"/>
        <end position="351"/>
    </location>
</feature>
<protein>
    <submittedName>
        <fullName evidence="3">MBL fold metallo-hydrolase</fullName>
    </submittedName>
</protein>
<evidence type="ECO:0000259" key="2">
    <source>
        <dbReference type="Pfam" id="PF12706"/>
    </source>
</evidence>
<proteinExistence type="predicted"/>
<dbReference type="Proteomes" id="UP001348149">
    <property type="component" value="Unassembled WGS sequence"/>
</dbReference>